<evidence type="ECO:0000313" key="6">
    <source>
        <dbReference type="WBParaSite" id="SBAD_0000846501-mRNA-1"/>
    </source>
</evidence>
<evidence type="ECO:0000259" key="3">
    <source>
        <dbReference type="PROSITE" id="PS50240"/>
    </source>
</evidence>
<keyword evidence="1" id="KW-1015">Disulfide bond</keyword>
<gene>
    <name evidence="4" type="ORF">SBAD_LOCUS8164</name>
</gene>
<dbReference type="Pfam" id="PF00089">
    <property type="entry name" value="Trypsin"/>
    <property type="match status" value="1"/>
</dbReference>
<keyword evidence="5" id="KW-1185">Reference proteome</keyword>
<feature type="domain" description="Peptidase S1" evidence="3">
    <location>
        <begin position="66"/>
        <end position="202"/>
    </location>
</feature>
<evidence type="ECO:0000256" key="2">
    <source>
        <dbReference type="SAM" id="MobiDB-lite"/>
    </source>
</evidence>
<dbReference type="PRINTS" id="PR00722">
    <property type="entry name" value="CHYMOTRYPSIN"/>
</dbReference>
<reference evidence="6" key="1">
    <citation type="submission" date="2016-06" db="UniProtKB">
        <authorList>
            <consortium name="WormBaseParasite"/>
        </authorList>
    </citation>
    <scope>IDENTIFICATION</scope>
</reference>
<evidence type="ECO:0000256" key="1">
    <source>
        <dbReference type="ARBA" id="ARBA00023157"/>
    </source>
</evidence>
<dbReference type="Proteomes" id="UP000270296">
    <property type="component" value="Unassembled WGS sequence"/>
</dbReference>
<dbReference type="PANTHER" id="PTHR24252:SF7">
    <property type="entry name" value="HYALIN"/>
    <property type="match status" value="1"/>
</dbReference>
<dbReference type="SUPFAM" id="SSF50494">
    <property type="entry name" value="Trypsin-like serine proteases"/>
    <property type="match status" value="1"/>
</dbReference>
<dbReference type="InterPro" id="IPR043504">
    <property type="entry name" value="Peptidase_S1_PA_chymotrypsin"/>
</dbReference>
<evidence type="ECO:0000313" key="5">
    <source>
        <dbReference type="Proteomes" id="UP000270296"/>
    </source>
</evidence>
<sequence length="202" mass="22353">MTSPDPAYREKLLSDMPSPSVSRNGHDTLRIEKMPRTCGRSINVPSVDSIIRQSQLQRRNVVNVRIFGGEESAPNSWPWQVGLSFMNQIICGGTMIGTRQVLTASHCFQHSKNRKYYKVIIGLHDRLSKKFDSVTISNITEYPDFGKPLAASNDIALLTLSEDVTSFSQTVTTACLPKSEIAAGQPCIVTGWGLLNGNRKLQ</sequence>
<proteinExistence type="predicted"/>
<reference evidence="4 5" key="2">
    <citation type="submission" date="2018-11" db="EMBL/GenBank/DDBJ databases">
        <authorList>
            <consortium name="Pathogen Informatics"/>
        </authorList>
    </citation>
    <scope>NUCLEOTIDE SEQUENCE [LARGE SCALE GENOMIC DNA]</scope>
</reference>
<dbReference type="InterPro" id="IPR009003">
    <property type="entry name" value="Peptidase_S1_PA"/>
</dbReference>
<dbReference type="EMBL" id="UZAM01011324">
    <property type="protein sequence ID" value="VDP15597.1"/>
    <property type="molecule type" value="Genomic_DNA"/>
</dbReference>
<dbReference type="GO" id="GO:0006508">
    <property type="term" value="P:proteolysis"/>
    <property type="evidence" value="ECO:0007669"/>
    <property type="project" value="InterPro"/>
</dbReference>
<dbReference type="GO" id="GO:0004252">
    <property type="term" value="F:serine-type endopeptidase activity"/>
    <property type="evidence" value="ECO:0007669"/>
    <property type="project" value="InterPro"/>
</dbReference>
<dbReference type="FunFam" id="2.40.10.10:FF:000068">
    <property type="entry name" value="transmembrane protease serine 2"/>
    <property type="match status" value="1"/>
</dbReference>
<dbReference type="OrthoDB" id="7754674at2759"/>
<dbReference type="InterPro" id="IPR001314">
    <property type="entry name" value="Peptidase_S1A"/>
</dbReference>
<evidence type="ECO:0000313" key="4">
    <source>
        <dbReference type="EMBL" id="VDP15597.1"/>
    </source>
</evidence>
<accession>A0A183IX17</accession>
<protein>
    <submittedName>
        <fullName evidence="6">Peptidase S1 domain-containing protein</fullName>
    </submittedName>
</protein>
<organism evidence="6">
    <name type="scientific">Soboliphyme baturini</name>
    <dbReference type="NCBI Taxonomy" id="241478"/>
    <lineage>
        <taxon>Eukaryota</taxon>
        <taxon>Metazoa</taxon>
        <taxon>Ecdysozoa</taxon>
        <taxon>Nematoda</taxon>
        <taxon>Enoplea</taxon>
        <taxon>Dorylaimia</taxon>
        <taxon>Dioctophymatida</taxon>
        <taxon>Dioctophymatoidea</taxon>
        <taxon>Soboliphymatidae</taxon>
        <taxon>Soboliphyme</taxon>
    </lineage>
</organism>
<dbReference type="CDD" id="cd00190">
    <property type="entry name" value="Tryp_SPc"/>
    <property type="match status" value="1"/>
</dbReference>
<dbReference type="AlphaFoldDB" id="A0A183IX17"/>
<dbReference type="PROSITE" id="PS50240">
    <property type="entry name" value="TRYPSIN_DOM"/>
    <property type="match status" value="1"/>
</dbReference>
<name>A0A183IX17_9BILA</name>
<dbReference type="InterPro" id="IPR018114">
    <property type="entry name" value="TRYPSIN_HIS"/>
</dbReference>
<dbReference type="PANTHER" id="PTHR24252">
    <property type="entry name" value="ACROSIN-RELATED"/>
    <property type="match status" value="1"/>
</dbReference>
<dbReference type="Gene3D" id="2.40.10.10">
    <property type="entry name" value="Trypsin-like serine proteases"/>
    <property type="match status" value="1"/>
</dbReference>
<feature type="region of interest" description="Disordered" evidence="2">
    <location>
        <begin position="1"/>
        <end position="27"/>
    </location>
</feature>
<dbReference type="WBParaSite" id="SBAD_0000846501-mRNA-1">
    <property type="protein sequence ID" value="SBAD_0000846501-mRNA-1"/>
    <property type="gene ID" value="SBAD_0000846501"/>
</dbReference>
<dbReference type="PROSITE" id="PS00134">
    <property type="entry name" value="TRYPSIN_HIS"/>
    <property type="match status" value="1"/>
</dbReference>
<dbReference type="SMART" id="SM00020">
    <property type="entry name" value="Tryp_SPc"/>
    <property type="match status" value="1"/>
</dbReference>
<dbReference type="InterPro" id="IPR001254">
    <property type="entry name" value="Trypsin_dom"/>
</dbReference>